<sequence length="109" mass="12347">MFGNYISTSPEKIIMLALRIMQGIAKTLAEHVLDLKHSPLSKQAMKRQTLRLWAEYSLGTINKIIDMKSGPSNQSAEEMEFIRRLILIRRDIHSQLHSVGIDINDGTGD</sequence>
<dbReference type="GeneID" id="1025593"/>
<dbReference type="SMR" id="A0A0H2V173"/>
<dbReference type="RefSeq" id="NP_708294.2">
    <property type="nucleotide sequence ID" value="NC_004337.2"/>
</dbReference>
<proteinExistence type="predicted"/>
<dbReference type="KEGG" id="sfl:SF2497"/>
<evidence type="ECO:0000313" key="1">
    <source>
        <dbReference type="EMBL" id="AAN44001.2"/>
    </source>
</evidence>
<dbReference type="AlphaFoldDB" id="A0A0H2V173"/>
<dbReference type="EMBL" id="AE005674">
    <property type="protein sequence ID" value="AAN44001.2"/>
    <property type="molecule type" value="Genomic_DNA"/>
</dbReference>
<accession>A0A0H2V173</accession>
<protein>
    <submittedName>
        <fullName evidence="1">Uncharacterized protein</fullName>
    </submittedName>
</protein>
<gene>
    <name evidence="1" type="ordered locus">SF2497</name>
</gene>
<dbReference type="OMA" id="MFGNYIN"/>
<organism evidence="1 2">
    <name type="scientific">Shigella flexneri</name>
    <dbReference type="NCBI Taxonomy" id="623"/>
    <lineage>
        <taxon>Bacteria</taxon>
        <taxon>Pseudomonadati</taxon>
        <taxon>Pseudomonadota</taxon>
        <taxon>Gammaproteobacteria</taxon>
        <taxon>Enterobacterales</taxon>
        <taxon>Enterobacteriaceae</taxon>
        <taxon>Shigella</taxon>
    </lineage>
</organism>
<dbReference type="PaxDb" id="198214-SF2497"/>
<reference evidence="1 2" key="1">
    <citation type="journal article" date="2002" name="Nucleic Acids Res.">
        <title>Genome sequence of Shigella flexneri 2a: insights into pathogenicity through comparison with genomes of Escherichia coli K12 and O157.</title>
        <authorList>
            <person name="Jin Q."/>
            <person name="Yuan Z."/>
            <person name="Xu J."/>
            <person name="Wang Y."/>
            <person name="Shen Y."/>
            <person name="Lu W."/>
            <person name="Wang J."/>
            <person name="Liu H."/>
            <person name="Yang J."/>
            <person name="Yang F."/>
            <person name="Zhang X."/>
            <person name="Zhang J."/>
            <person name="Yang G."/>
            <person name="Wu H."/>
            <person name="Qu D."/>
            <person name="Dong J."/>
            <person name="Sun L."/>
            <person name="Xue Y."/>
            <person name="Zhao A."/>
            <person name="Gao Y."/>
            <person name="Zhu J."/>
            <person name="Kan B."/>
            <person name="Ding K."/>
            <person name="Chen S."/>
            <person name="Cheng H."/>
            <person name="Yao Z."/>
            <person name="He B."/>
            <person name="Chen R."/>
            <person name="Ma D."/>
            <person name="Qiang B."/>
            <person name="Wen Y."/>
            <person name="Hou Y."/>
            <person name="Yu J."/>
        </authorList>
    </citation>
    <scope>NUCLEOTIDE SEQUENCE [LARGE SCALE GENOMIC DNA]</scope>
    <source>
        <strain evidence="2">301 / Serotype 2a</strain>
    </source>
</reference>
<evidence type="ECO:0000313" key="2">
    <source>
        <dbReference type="Proteomes" id="UP000001006"/>
    </source>
</evidence>
<dbReference type="HOGENOM" id="CLU_163244_0_0_6"/>
<keyword evidence="2" id="KW-1185">Reference proteome</keyword>
<dbReference type="PATRIC" id="fig|198214.7.peg.2984"/>
<dbReference type="Proteomes" id="UP000001006">
    <property type="component" value="Chromosome"/>
</dbReference>
<name>A0A0H2V173_SHIFL</name>